<dbReference type="NCBIfam" id="NF041195">
    <property type="entry name" value="ScbA_BarX_GamBu"/>
    <property type="match status" value="1"/>
</dbReference>
<evidence type="ECO:0000313" key="2">
    <source>
        <dbReference type="EMBL" id="RPE26972.1"/>
    </source>
</evidence>
<evidence type="ECO:0000259" key="1">
    <source>
        <dbReference type="Pfam" id="PF03756"/>
    </source>
</evidence>
<evidence type="ECO:0000313" key="3">
    <source>
        <dbReference type="Proteomes" id="UP000266906"/>
    </source>
</evidence>
<sequence>MSVRTDHQDRTVISTGHRVTIPQPRRVGELPPVSLTTTVPKEFVHRAAVAEVLLTEWSRTDDTRFTARAQWPRGHSFFTPVRGEYHDPLIAIETIRQIGTLLAHTEFGVPLDHQFLMWDCAFTVEPEQLRIGDAPASIDLEVCFEEVRLRGRRLAGGRYRVVLRRDGRVAVTGGASFTCAAPEVYRRLRGERALGRAGQLPLTAPTAPQTVGRMSPTDVVLSPVGEPGRWQLRVDTRHPVIFDHPLDHAPGMLLVEAARQAAAATLDCQDFLPVALGAEFKRYVELDAPCTIEAVRLPGDAPAVLVTGHQFGEPAFTATVTGAPPAR</sequence>
<feature type="domain" description="A-factor biosynthesis hotdog" evidence="1">
    <location>
        <begin position="43"/>
        <end position="179"/>
    </location>
</feature>
<dbReference type="GO" id="GO:0016740">
    <property type="term" value="F:transferase activity"/>
    <property type="evidence" value="ECO:0007669"/>
    <property type="project" value="InterPro"/>
</dbReference>
<dbReference type="InterPro" id="IPR047757">
    <property type="entry name" value="AfsA-like"/>
</dbReference>
<dbReference type="EMBL" id="RKQG01000005">
    <property type="protein sequence ID" value="RPE26972.1"/>
    <property type="molecule type" value="Genomic_DNA"/>
</dbReference>
<gene>
    <name evidence="2" type="ORF">EDD38_7609</name>
</gene>
<keyword evidence="3" id="KW-1185">Reference proteome</keyword>
<dbReference type="Pfam" id="PF03756">
    <property type="entry name" value="AfsA"/>
    <property type="match status" value="2"/>
</dbReference>
<reference evidence="2 3" key="1">
    <citation type="submission" date="2018-11" db="EMBL/GenBank/DDBJ databases">
        <title>Sequencing the genomes of 1000 actinobacteria strains.</title>
        <authorList>
            <person name="Klenk H.-P."/>
        </authorList>
    </citation>
    <scope>NUCLEOTIDE SEQUENCE [LARGE SCALE GENOMIC DNA]</scope>
    <source>
        <strain evidence="2 3">DSM 44781</strain>
    </source>
</reference>
<proteinExistence type="predicted"/>
<dbReference type="AlphaFoldDB" id="A0A3N4R1D8"/>
<accession>A0A3N4R1D8</accession>
<protein>
    <submittedName>
        <fullName evidence="2">A-factor biosynthesis hotdog protein</fullName>
    </submittedName>
</protein>
<organism evidence="2 3">
    <name type="scientific">Kitasatospora cineracea</name>
    <dbReference type="NCBI Taxonomy" id="88074"/>
    <lineage>
        <taxon>Bacteria</taxon>
        <taxon>Bacillati</taxon>
        <taxon>Actinomycetota</taxon>
        <taxon>Actinomycetes</taxon>
        <taxon>Kitasatosporales</taxon>
        <taxon>Streptomycetaceae</taxon>
        <taxon>Kitasatospora</taxon>
    </lineage>
</organism>
<dbReference type="InterPro" id="IPR005509">
    <property type="entry name" value="AfsA_hotdog_dom"/>
</dbReference>
<name>A0A3N4R1D8_9ACTN</name>
<feature type="domain" description="A-factor biosynthesis hotdog" evidence="1">
    <location>
        <begin position="211"/>
        <end position="294"/>
    </location>
</feature>
<dbReference type="Proteomes" id="UP000266906">
    <property type="component" value="Unassembled WGS sequence"/>
</dbReference>
<comment type="caution">
    <text evidence="2">The sequence shown here is derived from an EMBL/GenBank/DDBJ whole genome shotgun (WGS) entry which is preliminary data.</text>
</comment>